<evidence type="ECO:0000313" key="3">
    <source>
        <dbReference type="Proteomes" id="UP001595075"/>
    </source>
</evidence>
<feature type="transmembrane region" description="Helical" evidence="1">
    <location>
        <begin position="240"/>
        <end position="258"/>
    </location>
</feature>
<dbReference type="Proteomes" id="UP001595075">
    <property type="component" value="Unassembled WGS sequence"/>
</dbReference>
<dbReference type="PANTHER" id="PTHR36978:SF3">
    <property type="entry name" value="P-LOOP CONTAINING NUCLEOSIDE TRIPHOSPHATE HYDROLASE PROTEIN"/>
    <property type="match status" value="1"/>
</dbReference>
<evidence type="ECO:0000256" key="1">
    <source>
        <dbReference type="SAM" id="Phobius"/>
    </source>
</evidence>
<dbReference type="Gene3D" id="3.40.50.300">
    <property type="entry name" value="P-loop containing nucleotide triphosphate hydrolases"/>
    <property type="match status" value="1"/>
</dbReference>
<dbReference type="SUPFAM" id="SSF52540">
    <property type="entry name" value="P-loop containing nucleoside triphosphate hydrolases"/>
    <property type="match status" value="1"/>
</dbReference>
<evidence type="ECO:0008006" key="4">
    <source>
        <dbReference type="Google" id="ProtNLM"/>
    </source>
</evidence>
<organism evidence="2 3">
    <name type="scientific">Oculimacula yallundae</name>
    <dbReference type="NCBI Taxonomy" id="86028"/>
    <lineage>
        <taxon>Eukaryota</taxon>
        <taxon>Fungi</taxon>
        <taxon>Dikarya</taxon>
        <taxon>Ascomycota</taxon>
        <taxon>Pezizomycotina</taxon>
        <taxon>Leotiomycetes</taxon>
        <taxon>Helotiales</taxon>
        <taxon>Ploettnerulaceae</taxon>
        <taxon>Oculimacula</taxon>
    </lineage>
</organism>
<proteinExistence type="predicted"/>
<keyword evidence="1" id="KW-1133">Transmembrane helix</keyword>
<name>A0ABR4CL85_9HELO</name>
<keyword evidence="1" id="KW-0472">Membrane</keyword>
<accession>A0ABR4CL85</accession>
<dbReference type="PANTHER" id="PTHR36978">
    <property type="entry name" value="P-LOOP CONTAINING NUCLEOTIDE TRIPHOSPHATE HYDROLASE"/>
    <property type="match status" value="1"/>
</dbReference>
<sequence>MGQQASIPTDLSREVQVIGAGFSRTGTVSFALALEKLLKGPVCHSGTAILRREESYVQKWIRIQDPSTSEQEIQKTLRDLTAGYVATTDCPAIQFTEELVRLYPNAIVICTTRDQDSWWKSLTALMKNTGLWWLDLMFWPMPTLRFFAAWRDSIGLRLQKVYRTSKESLDGPQLLKFHEDYVRRVVPPEKLFFFQVKDGWEPLCKILNCPVPDEPFPRANDGQAMQEFFESMVKAAAIRWMQIIVVPGACIAMSFWAWRK</sequence>
<gene>
    <name evidence="2" type="ORF">VTL71DRAFT_14708</name>
</gene>
<dbReference type="InterPro" id="IPR027417">
    <property type="entry name" value="P-loop_NTPase"/>
</dbReference>
<keyword evidence="3" id="KW-1185">Reference proteome</keyword>
<evidence type="ECO:0000313" key="2">
    <source>
        <dbReference type="EMBL" id="KAL2070028.1"/>
    </source>
</evidence>
<dbReference type="InterPro" id="IPR040632">
    <property type="entry name" value="Sulfotransfer_4"/>
</dbReference>
<reference evidence="2 3" key="1">
    <citation type="journal article" date="2024" name="Commun. Biol.">
        <title>Comparative genomic analysis of thermophilic fungi reveals convergent evolutionary adaptations and gene losses.</title>
        <authorList>
            <person name="Steindorff A.S."/>
            <person name="Aguilar-Pontes M.V."/>
            <person name="Robinson A.J."/>
            <person name="Andreopoulos B."/>
            <person name="LaButti K."/>
            <person name="Kuo A."/>
            <person name="Mondo S."/>
            <person name="Riley R."/>
            <person name="Otillar R."/>
            <person name="Haridas S."/>
            <person name="Lipzen A."/>
            <person name="Grimwood J."/>
            <person name="Schmutz J."/>
            <person name="Clum A."/>
            <person name="Reid I.D."/>
            <person name="Moisan M.C."/>
            <person name="Butler G."/>
            <person name="Nguyen T.T.M."/>
            <person name="Dewar K."/>
            <person name="Conant G."/>
            <person name="Drula E."/>
            <person name="Henrissat B."/>
            <person name="Hansel C."/>
            <person name="Singer S."/>
            <person name="Hutchinson M.I."/>
            <person name="de Vries R.P."/>
            <person name="Natvig D.O."/>
            <person name="Powell A.J."/>
            <person name="Tsang A."/>
            <person name="Grigoriev I.V."/>
        </authorList>
    </citation>
    <scope>NUCLEOTIDE SEQUENCE [LARGE SCALE GENOMIC DNA]</scope>
    <source>
        <strain evidence="2 3">CBS 494.80</strain>
    </source>
</reference>
<keyword evidence="1" id="KW-0812">Transmembrane</keyword>
<dbReference type="Pfam" id="PF17784">
    <property type="entry name" value="Sulfotransfer_4"/>
    <property type="match status" value="1"/>
</dbReference>
<protein>
    <recommendedName>
        <fullName evidence="4">NAD dependent epimerase/dehydratase</fullName>
    </recommendedName>
</protein>
<dbReference type="EMBL" id="JAZHXI010000007">
    <property type="protein sequence ID" value="KAL2070028.1"/>
    <property type="molecule type" value="Genomic_DNA"/>
</dbReference>
<comment type="caution">
    <text evidence="2">The sequence shown here is derived from an EMBL/GenBank/DDBJ whole genome shotgun (WGS) entry which is preliminary data.</text>
</comment>